<dbReference type="EMBL" id="MUGS01000077">
    <property type="protein sequence ID" value="OXE97149.1"/>
    <property type="molecule type" value="Genomic_DNA"/>
</dbReference>
<name>A0A227NJD7_9FLAO</name>
<proteinExistence type="predicted"/>
<evidence type="ECO:0000313" key="3">
    <source>
        <dbReference type="Proteomes" id="UP000214684"/>
    </source>
</evidence>
<evidence type="ECO:0000313" key="2">
    <source>
        <dbReference type="EMBL" id="OXE97149.1"/>
    </source>
</evidence>
<evidence type="ECO:0000256" key="1">
    <source>
        <dbReference type="SAM" id="SignalP"/>
    </source>
</evidence>
<keyword evidence="3" id="KW-1185">Reference proteome</keyword>
<gene>
    <name evidence="2" type="ORF">B0A64_23555</name>
</gene>
<dbReference type="AlphaFoldDB" id="A0A227NJD7"/>
<protein>
    <submittedName>
        <fullName evidence="2">Uncharacterized protein</fullName>
    </submittedName>
</protein>
<dbReference type="Proteomes" id="UP000214684">
    <property type="component" value="Unassembled WGS sequence"/>
</dbReference>
<comment type="caution">
    <text evidence="2">The sequence shown here is derived from an EMBL/GenBank/DDBJ whole genome shotgun (WGS) entry which is preliminary data.</text>
</comment>
<feature type="signal peptide" evidence="1">
    <location>
        <begin position="1"/>
        <end position="19"/>
    </location>
</feature>
<reference evidence="2 3" key="1">
    <citation type="submission" date="2016-11" db="EMBL/GenBank/DDBJ databases">
        <title>Whole genomes of Flavobacteriaceae.</title>
        <authorList>
            <person name="Stine C."/>
            <person name="Li C."/>
            <person name="Tadesse D."/>
        </authorList>
    </citation>
    <scope>NUCLEOTIDE SEQUENCE [LARGE SCALE GENOMIC DNA]</scope>
    <source>
        <strain evidence="2 3">DSM 24704</strain>
    </source>
</reference>
<keyword evidence="1" id="KW-0732">Signal</keyword>
<sequence length="230" mass="26196">MKKYIIYLILFLLPILNHAQNNNIKITPNELFKLRVDQFIYEYSGSFFEDGRVPNFTDSRNFSLKTTLVNTATKKEIDLPNEHVGDTLNLIPQLILLNLEKKTISIKGTVSGGWTGGKSDAHIYIGQRNDTTQHIKLVPTLEANIIYNGKELTETVIVDTIPAFNLKNFIHVNSENAYEDHPQRAFEIIAPIDKTSILAIGQNDCFAEIFEIGKLLEYYLLPEKGKKKKK</sequence>
<feature type="chain" id="PRO_5030039057" evidence="1">
    <location>
        <begin position="20"/>
        <end position="230"/>
    </location>
</feature>
<dbReference type="OrthoDB" id="1429559at2"/>
<accession>A0A227NJD7</accession>
<organism evidence="2 3">
    <name type="scientific">Flavobacterium araucananum</name>
    <dbReference type="NCBI Taxonomy" id="946678"/>
    <lineage>
        <taxon>Bacteria</taxon>
        <taxon>Pseudomonadati</taxon>
        <taxon>Bacteroidota</taxon>
        <taxon>Flavobacteriia</taxon>
        <taxon>Flavobacteriales</taxon>
        <taxon>Flavobacteriaceae</taxon>
        <taxon>Flavobacterium</taxon>
    </lineage>
</organism>
<dbReference type="RefSeq" id="WP_089481912.1">
    <property type="nucleotide sequence ID" value="NZ_MUGS01000077.1"/>
</dbReference>